<name>A0A8T0PT97_PANVG</name>
<evidence type="ECO:0000313" key="2">
    <source>
        <dbReference type="Proteomes" id="UP000823388"/>
    </source>
</evidence>
<evidence type="ECO:0000313" key="1">
    <source>
        <dbReference type="EMBL" id="KAG2564148.1"/>
    </source>
</evidence>
<dbReference type="AlphaFoldDB" id="A0A8T0PT97"/>
<reference evidence="1" key="1">
    <citation type="submission" date="2020-05" db="EMBL/GenBank/DDBJ databases">
        <title>WGS assembly of Panicum virgatum.</title>
        <authorList>
            <person name="Lovell J.T."/>
            <person name="Jenkins J."/>
            <person name="Shu S."/>
            <person name="Juenger T.E."/>
            <person name="Schmutz J."/>
        </authorList>
    </citation>
    <scope>NUCLEOTIDE SEQUENCE</scope>
    <source>
        <strain evidence="1">AP13</strain>
    </source>
</reference>
<organism evidence="1 2">
    <name type="scientific">Panicum virgatum</name>
    <name type="common">Blackwell switchgrass</name>
    <dbReference type="NCBI Taxonomy" id="38727"/>
    <lineage>
        <taxon>Eukaryota</taxon>
        <taxon>Viridiplantae</taxon>
        <taxon>Streptophyta</taxon>
        <taxon>Embryophyta</taxon>
        <taxon>Tracheophyta</taxon>
        <taxon>Spermatophyta</taxon>
        <taxon>Magnoliopsida</taxon>
        <taxon>Liliopsida</taxon>
        <taxon>Poales</taxon>
        <taxon>Poaceae</taxon>
        <taxon>PACMAD clade</taxon>
        <taxon>Panicoideae</taxon>
        <taxon>Panicodae</taxon>
        <taxon>Paniceae</taxon>
        <taxon>Panicinae</taxon>
        <taxon>Panicum</taxon>
        <taxon>Panicum sect. Hiantes</taxon>
    </lineage>
</organism>
<protein>
    <submittedName>
        <fullName evidence="1">Uncharacterized protein</fullName>
    </submittedName>
</protein>
<dbReference type="EMBL" id="CM029051">
    <property type="protein sequence ID" value="KAG2564148.1"/>
    <property type="molecule type" value="Genomic_DNA"/>
</dbReference>
<proteinExistence type="predicted"/>
<sequence>MTTMGAKANFRSTTSCKIAAAAIVLTIAAVAPLLVSTGYAVKAPVPHSWSSSSHGYEWPGNPLGPGSTLEQCQEWCRRLGHIVATYHNDVCCCL</sequence>
<comment type="caution">
    <text evidence="1">The sequence shown here is derived from an EMBL/GenBank/DDBJ whole genome shotgun (WGS) entry which is preliminary data.</text>
</comment>
<gene>
    <name evidence="1" type="ORF">PVAP13_8KG388730</name>
</gene>
<keyword evidence="2" id="KW-1185">Reference proteome</keyword>
<accession>A0A8T0PT97</accession>
<dbReference type="Proteomes" id="UP000823388">
    <property type="component" value="Chromosome 8K"/>
</dbReference>